<evidence type="ECO:0000256" key="15">
    <source>
        <dbReference type="PIRSR" id="PIRSR039102-3"/>
    </source>
</evidence>
<feature type="binding site" evidence="14">
    <location>
        <begin position="251"/>
        <end position="258"/>
    </location>
    <ligand>
        <name>ATP</name>
        <dbReference type="ChEBI" id="CHEBI:30616"/>
    </ligand>
</feature>
<sequence>MSHHSTTPEPTPHTGAQPDPGSGSEASRTRVVVLFGGRSGEHGVSVATAGGVMGAIDRTRYEVIPVGITSEGKWVTAVDDPARWAITEAGMPHVPSDGTEVVPALAVGERSLRVLEPGQVPEVLSGVDVVFPVLHGPYGEDGTIQGLLELADVRYVGAGVLASAVGMDKHFMKLVLAGQGLPVGPYTVIRPGDWDHRRDVCVQTVETLGLPLFVKPARAGSSLGITRVDDLADLPAAVDEARKHDPKVIVEAGITGREIECAVLGGRGGARARASLPGEIVVTGGQHAFYDYEAKYLDEANVQLSCPADLPEHLIKEVQDIAIRTFEAVGAEGLSRVDVFVTADEQVVVNEINTMPGFTPFSMYPRMWAASGLSYPELVDELIQLAMERPTGLR</sequence>
<keyword evidence="7 15" id="KW-0460">Magnesium</keyword>
<feature type="domain" description="ATP-grasp" evidence="18">
    <location>
        <begin position="173"/>
        <end position="384"/>
    </location>
</feature>
<protein>
    <recommendedName>
        <fullName evidence="12">D-alanine--D-alanine ligase</fullName>
        <ecNumber evidence="12">6.3.2.4</ecNumber>
    </recommendedName>
    <alternativeName>
        <fullName evidence="12">D-Ala-D-Ala ligase</fullName>
    </alternativeName>
    <alternativeName>
        <fullName evidence="12">D-alanylalanine synthetase</fullName>
    </alternativeName>
</protein>
<dbReference type="NCBIfam" id="NF002528">
    <property type="entry name" value="PRK01966.1-4"/>
    <property type="match status" value="1"/>
</dbReference>
<comment type="subcellular location">
    <subcellularLocation>
        <location evidence="12">Cytoplasm</location>
    </subcellularLocation>
</comment>
<evidence type="ECO:0000259" key="18">
    <source>
        <dbReference type="PROSITE" id="PS50975"/>
    </source>
</evidence>
<evidence type="ECO:0000256" key="9">
    <source>
        <dbReference type="ARBA" id="ARBA00022984"/>
    </source>
</evidence>
<keyword evidence="9 12" id="KW-0573">Peptidoglycan synthesis</keyword>
<dbReference type="GO" id="GO:0046872">
    <property type="term" value="F:metal ion binding"/>
    <property type="evidence" value="ECO:0007669"/>
    <property type="project" value="UniProtKB-KW"/>
</dbReference>
<evidence type="ECO:0000256" key="5">
    <source>
        <dbReference type="ARBA" id="ARBA00022741"/>
    </source>
</evidence>
<comment type="caution">
    <text evidence="19">The sequence shown here is derived from an EMBL/GenBank/DDBJ whole genome shotgun (WGS) entry which is preliminary data.</text>
</comment>
<dbReference type="InterPro" id="IPR013815">
    <property type="entry name" value="ATP_grasp_subdomain_1"/>
</dbReference>
<feature type="binding site" evidence="14">
    <location>
        <begin position="221"/>
        <end position="222"/>
    </location>
    <ligand>
        <name>ATP</name>
        <dbReference type="ChEBI" id="CHEBI:30616"/>
    </ligand>
</feature>
<keyword evidence="4 15" id="KW-0479">Metal-binding</keyword>
<feature type="binding site" evidence="14">
    <location>
        <position position="169"/>
    </location>
    <ligand>
        <name>ATP</name>
        <dbReference type="ChEBI" id="CHEBI:30616"/>
    </ligand>
</feature>
<dbReference type="PIRSF" id="PIRSF039102">
    <property type="entry name" value="Ddl/VanB"/>
    <property type="match status" value="1"/>
</dbReference>
<feature type="binding site" evidence="15">
    <location>
        <position position="353"/>
    </location>
    <ligand>
        <name>Mg(2+)</name>
        <dbReference type="ChEBI" id="CHEBI:18420"/>
        <label>2</label>
    </ligand>
</feature>
<evidence type="ECO:0000256" key="1">
    <source>
        <dbReference type="ARBA" id="ARBA00001936"/>
    </source>
</evidence>
<evidence type="ECO:0000256" key="6">
    <source>
        <dbReference type="ARBA" id="ARBA00022840"/>
    </source>
</evidence>
<dbReference type="PROSITE" id="PS50975">
    <property type="entry name" value="ATP_GRASP"/>
    <property type="match status" value="1"/>
</dbReference>
<evidence type="ECO:0000256" key="4">
    <source>
        <dbReference type="ARBA" id="ARBA00022723"/>
    </source>
</evidence>
<keyword evidence="8 12" id="KW-0133">Cell shape</keyword>
<evidence type="ECO:0000256" key="8">
    <source>
        <dbReference type="ARBA" id="ARBA00022960"/>
    </source>
</evidence>
<keyword evidence="20" id="KW-1185">Reference proteome</keyword>
<feature type="compositionally biased region" description="Low complexity" evidence="17">
    <location>
        <begin position="1"/>
        <end position="14"/>
    </location>
</feature>
<feature type="binding site" evidence="14">
    <location>
        <begin position="213"/>
        <end position="215"/>
    </location>
    <ligand>
        <name>ATP</name>
        <dbReference type="ChEBI" id="CHEBI:30616"/>
    </ligand>
</feature>
<dbReference type="HAMAP" id="MF_00047">
    <property type="entry name" value="Dala_Dala_lig"/>
    <property type="match status" value="1"/>
</dbReference>
<dbReference type="InterPro" id="IPR005905">
    <property type="entry name" value="D_ala_D_ala"/>
</dbReference>
<keyword evidence="10 15" id="KW-0464">Manganese</keyword>
<dbReference type="NCBIfam" id="TIGR01205">
    <property type="entry name" value="D_ala_D_alaTIGR"/>
    <property type="match status" value="1"/>
</dbReference>
<evidence type="ECO:0000256" key="12">
    <source>
        <dbReference type="HAMAP-Rule" id="MF_00047"/>
    </source>
</evidence>
<dbReference type="SUPFAM" id="SSF52440">
    <property type="entry name" value="PreATP-grasp domain"/>
    <property type="match status" value="1"/>
</dbReference>
<dbReference type="Pfam" id="PF07478">
    <property type="entry name" value="Dala_Dala_lig_C"/>
    <property type="match status" value="1"/>
</dbReference>
<evidence type="ECO:0000256" key="2">
    <source>
        <dbReference type="ARBA" id="ARBA00010871"/>
    </source>
</evidence>
<dbReference type="NCBIfam" id="NF002378">
    <property type="entry name" value="PRK01372.1"/>
    <property type="match status" value="1"/>
</dbReference>
<evidence type="ECO:0000256" key="7">
    <source>
        <dbReference type="ARBA" id="ARBA00022842"/>
    </source>
</evidence>
<reference evidence="19" key="1">
    <citation type="submission" date="2022-01" db="EMBL/GenBank/DDBJ databases">
        <title>Antribacter sp. nov., isolated from Guizhou of China.</title>
        <authorList>
            <person name="Chengliang C."/>
            <person name="Ya Z."/>
        </authorList>
    </citation>
    <scope>NUCLEOTIDE SEQUENCE</scope>
    <source>
        <strain evidence="19">KLBMP 9083</strain>
    </source>
</reference>
<evidence type="ECO:0000256" key="13">
    <source>
        <dbReference type="PIRSR" id="PIRSR039102-1"/>
    </source>
</evidence>
<dbReference type="GO" id="GO:0005524">
    <property type="term" value="F:ATP binding"/>
    <property type="evidence" value="ECO:0007669"/>
    <property type="project" value="UniProtKB-UniRule"/>
</dbReference>
<gene>
    <name evidence="12" type="primary">ddl</name>
    <name evidence="19" type="ORF">L1785_11820</name>
</gene>
<evidence type="ECO:0000256" key="10">
    <source>
        <dbReference type="ARBA" id="ARBA00023211"/>
    </source>
</evidence>
<keyword evidence="11 12" id="KW-0961">Cell wall biogenesis/degradation</keyword>
<feature type="region of interest" description="Disordered" evidence="17">
    <location>
        <begin position="1"/>
        <end position="27"/>
    </location>
</feature>
<comment type="pathway">
    <text evidence="12">Cell wall biogenesis; peptidoglycan biosynthesis.</text>
</comment>
<dbReference type="Gene3D" id="3.30.1490.20">
    <property type="entry name" value="ATP-grasp fold, A domain"/>
    <property type="match status" value="1"/>
</dbReference>
<organism evidence="19 20">
    <name type="scientific">Antribacter soli</name>
    <dbReference type="NCBI Taxonomy" id="2910976"/>
    <lineage>
        <taxon>Bacteria</taxon>
        <taxon>Bacillati</taxon>
        <taxon>Actinomycetota</taxon>
        <taxon>Actinomycetes</taxon>
        <taxon>Micrococcales</taxon>
        <taxon>Promicromonosporaceae</taxon>
        <taxon>Antribacter</taxon>
    </lineage>
</organism>
<evidence type="ECO:0000313" key="20">
    <source>
        <dbReference type="Proteomes" id="UP001165405"/>
    </source>
</evidence>
<evidence type="ECO:0000256" key="17">
    <source>
        <dbReference type="SAM" id="MobiDB-lite"/>
    </source>
</evidence>
<accession>A0AA41QDW8</accession>
<dbReference type="SUPFAM" id="SSF56059">
    <property type="entry name" value="Glutathione synthetase ATP-binding domain-like"/>
    <property type="match status" value="1"/>
</dbReference>
<comment type="similarity">
    <text evidence="2 12">Belongs to the D-alanine--D-alanine ligase family.</text>
</comment>
<comment type="cofactor">
    <cofactor evidence="1">
        <name>Mn(2+)</name>
        <dbReference type="ChEBI" id="CHEBI:29035"/>
    </cofactor>
</comment>
<dbReference type="PROSITE" id="PS00843">
    <property type="entry name" value="DALA_DALA_LIGASE_1"/>
    <property type="match status" value="1"/>
</dbReference>
<feature type="binding site" evidence="15">
    <location>
        <position position="351"/>
    </location>
    <ligand>
        <name>Mg(2+)</name>
        <dbReference type="ChEBI" id="CHEBI:18420"/>
        <label>1</label>
    </ligand>
</feature>
<proteinExistence type="inferred from homology"/>
<comment type="function">
    <text evidence="12">Cell wall formation.</text>
</comment>
<dbReference type="EMBL" id="JAKGSG010000034">
    <property type="protein sequence ID" value="MCF4121669.1"/>
    <property type="molecule type" value="Genomic_DNA"/>
</dbReference>
<dbReference type="PANTHER" id="PTHR23132">
    <property type="entry name" value="D-ALANINE--D-ALANINE LIGASE"/>
    <property type="match status" value="1"/>
</dbReference>
<dbReference type="InterPro" id="IPR000291">
    <property type="entry name" value="D-Ala_lig_Van_CS"/>
</dbReference>
<evidence type="ECO:0000256" key="3">
    <source>
        <dbReference type="ARBA" id="ARBA00022598"/>
    </source>
</evidence>
<comment type="cofactor">
    <cofactor evidence="15">
        <name>Mg(2+)</name>
        <dbReference type="ChEBI" id="CHEBI:18420"/>
    </cofactor>
    <cofactor evidence="15">
        <name>Mn(2+)</name>
        <dbReference type="ChEBI" id="CHEBI:29035"/>
    </cofactor>
    <text evidence="15">Binds 2 magnesium or manganese ions per subunit.</text>
</comment>
<dbReference type="Gene3D" id="3.30.470.20">
    <property type="entry name" value="ATP-grasp fold, B domain"/>
    <property type="match status" value="1"/>
</dbReference>
<dbReference type="PANTHER" id="PTHR23132:SF25">
    <property type="entry name" value="D-ALANINE--D-ALANINE LIGASE A"/>
    <property type="match status" value="1"/>
</dbReference>
<feature type="binding site" evidence="15">
    <location>
        <position position="351"/>
    </location>
    <ligand>
        <name>Mg(2+)</name>
        <dbReference type="ChEBI" id="CHEBI:18420"/>
        <label>2</label>
    </ligand>
</feature>
<feature type="active site" evidence="13">
    <location>
        <position position="362"/>
    </location>
</feature>
<keyword evidence="12" id="KW-0963">Cytoplasm</keyword>
<evidence type="ECO:0000256" key="11">
    <source>
        <dbReference type="ARBA" id="ARBA00023316"/>
    </source>
</evidence>
<dbReference type="Gene3D" id="3.40.50.20">
    <property type="match status" value="1"/>
</dbReference>
<evidence type="ECO:0000256" key="16">
    <source>
        <dbReference type="PROSITE-ProRule" id="PRU00409"/>
    </source>
</evidence>
<dbReference type="InterPro" id="IPR016185">
    <property type="entry name" value="PreATP-grasp_dom_sf"/>
</dbReference>
<keyword evidence="3 12" id="KW-0436">Ligase</keyword>
<dbReference type="GO" id="GO:0008716">
    <property type="term" value="F:D-alanine-D-alanine ligase activity"/>
    <property type="evidence" value="ECO:0007669"/>
    <property type="project" value="UniProtKB-UniRule"/>
</dbReference>
<keyword evidence="6 16" id="KW-0067">ATP-binding</keyword>
<dbReference type="InterPro" id="IPR011127">
    <property type="entry name" value="Dala_Dala_lig_N"/>
</dbReference>
<feature type="binding site" evidence="14">
    <location>
        <begin position="350"/>
        <end position="351"/>
    </location>
    <ligand>
        <name>ATP</name>
        <dbReference type="ChEBI" id="CHEBI:30616"/>
    </ligand>
</feature>
<dbReference type="GO" id="GO:0071555">
    <property type="term" value="P:cell wall organization"/>
    <property type="evidence" value="ECO:0007669"/>
    <property type="project" value="UniProtKB-KW"/>
</dbReference>
<feature type="binding site" evidence="15">
    <location>
        <position position="338"/>
    </location>
    <ligand>
        <name>Mg(2+)</name>
        <dbReference type="ChEBI" id="CHEBI:18420"/>
        <label>1</label>
    </ligand>
</feature>
<dbReference type="RefSeq" id="WP_236089468.1">
    <property type="nucleotide sequence ID" value="NZ_JAKGSG010000034.1"/>
</dbReference>
<dbReference type="InterPro" id="IPR011761">
    <property type="entry name" value="ATP-grasp"/>
</dbReference>
<feature type="active site" evidence="13">
    <location>
        <position position="41"/>
    </location>
</feature>
<dbReference type="Pfam" id="PF01820">
    <property type="entry name" value="Dala_Dala_lig_N"/>
    <property type="match status" value="1"/>
</dbReference>
<dbReference type="GO" id="GO:0008360">
    <property type="term" value="P:regulation of cell shape"/>
    <property type="evidence" value="ECO:0007669"/>
    <property type="project" value="UniProtKB-KW"/>
</dbReference>
<dbReference type="FunFam" id="3.30.470.20:FF:000008">
    <property type="entry name" value="D-alanine--D-alanine ligase"/>
    <property type="match status" value="1"/>
</dbReference>
<dbReference type="GO" id="GO:0005829">
    <property type="term" value="C:cytosol"/>
    <property type="evidence" value="ECO:0007669"/>
    <property type="project" value="TreeGrafter"/>
</dbReference>
<name>A0AA41QDW8_9MICO</name>
<dbReference type="PROSITE" id="PS00844">
    <property type="entry name" value="DALA_DALA_LIGASE_2"/>
    <property type="match status" value="1"/>
</dbReference>
<dbReference type="InterPro" id="IPR011095">
    <property type="entry name" value="Dala_Dala_lig_C"/>
</dbReference>
<dbReference type="Proteomes" id="UP001165405">
    <property type="component" value="Unassembled WGS sequence"/>
</dbReference>
<dbReference type="EC" id="6.3.2.4" evidence="12"/>
<evidence type="ECO:0000256" key="14">
    <source>
        <dbReference type="PIRSR" id="PIRSR039102-2"/>
    </source>
</evidence>
<keyword evidence="5 14" id="KW-0547">Nucleotide-binding</keyword>
<comment type="catalytic activity">
    <reaction evidence="12">
        <text>2 D-alanine + ATP = D-alanyl-D-alanine + ADP + phosphate + H(+)</text>
        <dbReference type="Rhea" id="RHEA:11224"/>
        <dbReference type="ChEBI" id="CHEBI:15378"/>
        <dbReference type="ChEBI" id="CHEBI:30616"/>
        <dbReference type="ChEBI" id="CHEBI:43474"/>
        <dbReference type="ChEBI" id="CHEBI:57416"/>
        <dbReference type="ChEBI" id="CHEBI:57822"/>
        <dbReference type="ChEBI" id="CHEBI:456216"/>
        <dbReference type="EC" id="6.3.2.4"/>
    </reaction>
</comment>
<evidence type="ECO:0000313" key="19">
    <source>
        <dbReference type="EMBL" id="MCF4121669.1"/>
    </source>
</evidence>
<dbReference type="AlphaFoldDB" id="A0AA41QDW8"/>
<dbReference type="GO" id="GO:0009252">
    <property type="term" value="P:peptidoglycan biosynthetic process"/>
    <property type="evidence" value="ECO:0007669"/>
    <property type="project" value="UniProtKB-UniRule"/>
</dbReference>
<feature type="active site" evidence="13">
    <location>
        <position position="221"/>
    </location>
</feature>